<dbReference type="RefSeq" id="WP_318954957.1">
    <property type="nucleotide sequence ID" value="NZ_CP137555.1"/>
</dbReference>
<keyword evidence="2" id="KW-0808">Transferase</keyword>
<evidence type="ECO:0000313" key="3">
    <source>
        <dbReference type="Proteomes" id="UP001302477"/>
    </source>
</evidence>
<sequence length="293" mass="32940">MSAAAENLLASEWRRWSDSLPQLIRPLAGGLTNRSFLIKTNEQLQVLRLNARNSDSLNLDRHAETEALQLAASADLSPPLIYRDPADRYQVTGYIDGTALDIRDQNALTHAAQLLRGIHTLPGISAGLDINKKIALYLAASDGTSQFHRQLHALQPQIAPHITTTTRLHKGPLNLCHNDLLATNILRREDGRLVAIDWEYAASGDPFFDLAVFVEGNGLAHNGRETLLQEYLQHPPAQCDRRRLFHWRVIYRYLEVLWYTVQFTSGKQSRAEDAVHIRACICRLEDLASTPVD</sequence>
<dbReference type="AlphaFoldDB" id="A0AAU0N0G2"/>
<dbReference type="SUPFAM" id="SSF56112">
    <property type="entry name" value="Protein kinase-like (PK-like)"/>
    <property type="match status" value="1"/>
</dbReference>
<accession>A0AAU0N0G2</accession>
<reference evidence="2 3" key="1">
    <citation type="submission" date="2023-10" db="EMBL/GenBank/DDBJ databases">
        <title>Description of Microbulbifer bruguierae sp. nov., isolated from the sediments of mangrove plant Bruguiera sexangula and comparative genomic analyses of the genus Microbulbifer.</title>
        <authorList>
            <person name="Long M."/>
        </authorList>
    </citation>
    <scope>NUCLEOTIDE SEQUENCE [LARGE SCALE GENOMIC DNA]</scope>
    <source>
        <strain evidence="2 3">SPO729</strain>
    </source>
</reference>
<dbReference type="EC" id="2.7.-.-" evidence="2"/>
<dbReference type="Proteomes" id="UP001302477">
    <property type="component" value="Chromosome"/>
</dbReference>
<organism evidence="2 3">
    <name type="scientific">Microbulbifer pacificus</name>
    <dbReference type="NCBI Taxonomy" id="407164"/>
    <lineage>
        <taxon>Bacteria</taxon>
        <taxon>Pseudomonadati</taxon>
        <taxon>Pseudomonadota</taxon>
        <taxon>Gammaproteobacteria</taxon>
        <taxon>Cellvibrionales</taxon>
        <taxon>Microbulbiferaceae</taxon>
        <taxon>Microbulbifer</taxon>
    </lineage>
</organism>
<dbReference type="PANTHER" id="PTHR40086">
    <property type="entry name" value="PHOSPHOTRANSFERASE YTMP-RELATED"/>
    <property type="match status" value="1"/>
</dbReference>
<dbReference type="CDD" id="cd05151">
    <property type="entry name" value="ChoK-like"/>
    <property type="match status" value="1"/>
</dbReference>
<dbReference type="GO" id="GO:0016301">
    <property type="term" value="F:kinase activity"/>
    <property type="evidence" value="ECO:0007669"/>
    <property type="project" value="UniProtKB-KW"/>
</dbReference>
<evidence type="ECO:0000259" key="1">
    <source>
        <dbReference type="Pfam" id="PF01636"/>
    </source>
</evidence>
<dbReference type="Pfam" id="PF01636">
    <property type="entry name" value="APH"/>
    <property type="match status" value="1"/>
</dbReference>
<name>A0AAU0N0G2_9GAMM</name>
<keyword evidence="2" id="KW-0418">Kinase</keyword>
<keyword evidence="3" id="KW-1185">Reference proteome</keyword>
<dbReference type="InterPro" id="IPR002575">
    <property type="entry name" value="Aminoglycoside_PTrfase"/>
</dbReference>
<protein>
    <submittedName>
        <fullName evidence="2">Choline/ethanolamine kinase family protein</fullName>
        <ecNumber evidence="2">2.7.-.-</ecNumber>
    </submittedName>
</protein>
<proteinExistence type="predicted"/>
<dbReference type="EMBL" id="CP137555">
    <property type="protein sequence ID" value="WOX06504.1"/>
    <property type="molecule type" value="Genomic_DNA"/>
</dbReference>
<dbReference type="Gene3D" id="3.90.1200.10">
    <property type="match status" value="1"/>
</dbReference>
<dbReference type="KEGG" id="mpaf:R5R33_05055"/>
<dbReference type="InterPro" id="IPR011009">
    <property type="entry name" value="Kinase-like_dom_sf"/>
</dbReference>
<feature type="domain" description="Aminoglycoside phosphotransferase" evidence="1">
    <location>
        <begin position="24"/>
        <end position="234"/>
    </location>
</feature>
<evidence type="ECO:0000313" key="2">
    <source>
        <dbReference type="EMBL" id="WOX06504.1"/>
    </source>
</evidence>
<dbReference type="Gene3D" id="3.30.200.20">
    <property type="entry name" value="Phosphorylase Kinase, domain 1"/>
    <property type="match status" value="1"/>
</dbReference>
<gene>
    <name evidence="2" type="ORF">R5R33_05055</name>
</gene>
<dbReference type="PANTHER" id="PTHR40086:SF1">
    <property type="entry name" value="CELL CYCLE REGULATOR CCRZ"/>
    <property type="match status" value="1"/>
</dbReference>
<dbReference type="InterPro" id="IPR052077">
    <property type="entry name" value="CcrZ_PhaseVar_Mediator"/>
</dbReference>